<evidence type="ECO:0000256" key="4">
    <source>
        <dbReference type="ARBA" id="ARBA00023136"/>
    </source>
</evidence>
<evidence type="ECO:0000313" key="7">
    <source>
        <dbReference type="EMBL" id="BAP86260.1"/>
    </source>
</evidence>
<dbReference type="EMBL" id="AP014680">
    <property type="protein sequence ID" value="BAP86260.1"/>
    <property type="molecule type" value="Genomic_DNA"/>
</dbReference>
<keyword evidence="5" id="KW-0732">Signal</keyword>
<dbReference type="KEGG" id="lho:LOOC260_117540"/>
<dbReference type="SUPFAM" id="SSF53850">
    <property type="entry name" value="Periplasmic binding protein-like II"/>
    <property type="match status" value="2"/>
</dbReference>
<dbReference type="STRING" id="1291742.LOOC260_117540"/>
<dbReference type="GO" id="GO:0031460">
    <property type="term" value="P:glycine betaine transport"/>
    <property type="evidence" value="ECO:0007669"/>
    <property type="project" value="TreeGrafter"/>
</dbReference>
<dbReference type="Pfam" id="PF04069">
    <property type="entry name" value="OpuAC"/>
    <property type="match status" value="2"/>
</dbReference>
<name>A0A0A1GW89_9LACO</name>
<sequence length="302" mass="33238">MTRKLKTLMVGLSLFLLAIGLSACSSKPAAYNPHKKLGPQINYTITGIDAGAGEMGAAQKALTAYGLKSKNWQLQTSSTAAMTSTLDKAIKNHQAIVITAWEPHWMFTKYPIKFLKDPKNVFGKTENLHTIARTGFKQSNPGAYKLLSQFHWDKTQMSEIMLKVNDGVDPAKAAKNYMKKHPKQVAAWLKGVPNGHGKKVKLTYVAWDSEIASTNLVKQLLDKKGYDTTIQPLEAQPMWASIATGAADASVSAWLPTTHGLYARQYKGEFVDVRVNLKGAKTGLAVPKYMKNINSIEDLKSK</sequence>
<organism evidence="7 8">
    <name type="scientific">Paucilactobacillus hokkaidonensis JCM 18461</name>
    <dbReference type="NCBI Taxonomy" id="1291742"/>
    <lineage>
        <taxon>Bacteria</taxon>
        <taxon>Bacillati</taxon>
        <taxon>Bacillota</taxon>
        <taxon>Bacilli</taxon>
        <taxon>Lactobacillales</taxon>
        <taxon>Lactobacillaceae</taxon>
        <taxon>Paucilactobacillus</taxon>
    </lineage>
</organism>
<keyword evidence="3" id="KW-1003">Cell membrane</keyword>
<dbReference type="Gene3D" id="3.40.190.100">
    <property type="entry name" value="Glycine betaine-binding periplasmic protein, domain 2"/>
    <property type="match status" value="1"/>
</dbReference>
<dbReference type="Proteomes" id="UP000031620">
    <property type="component" value="Chromosome"/>
</dbReference>
<evidence type="ECO:0000256" key="5">
    <source>
        <dbReference type="SAM" id="SignalP"/>
    </source>
</evidence>
<evidence type="ECO:0000259" key="6">
    <source>
        <dbReference type="Pfam" id="PF04069"/>
    </source>
</evidence>
<evidence type="ECO:0000256" key="1">
    <source>
        <dbReference type="ARBA" id="ARBA00004236"/>
    </source>
</evidence>
<evidence type="ECO:0000313" key="8">
    <source>
        <dbReference type="Proteomes" id="UP000031620"/>
    </source>
</evidence>
<dbReference type="GO" id="GO:0043190">
    <property type="term" value="C:ATP-binding cassette (ABC) transporter complex"/>
    <property type="evidence" value="ECO:0007669"/>
    <property type="project" value="InterPro"/>
</dbReference>
<dbReference type="HOGENOM" id="CLU_082654_0_0_9"/>
<gene>
    <name evidence="7" type="ORF">LOOC260_117540</name>
</gene>
<dbReference type="GO" id="GO:0015871">
    <property type="term" value="P:choline transport"/>
    <property type="evidence" value="ECO:0007669"/>
    <property type="project" value="TreeGrafter"/>
</dbReference>
<dbReference type="PROSITE" id="PS51257">
    <property type="entry name" value="PROKAR_LIPOPROTEIN"/>
    <property type="match status" value="1"/>
</dbReference>
<feature type="chain" id="PRO_5039230205" evidence="5">
    <location>
        <begin position="24"/>
        <end position="302"/>
    </location>
</feature>
<keyword evidence="4" id="KW-0472">Membrane</keyword>
<feature type="domain" description="ABC-type glycine betaine transport system substrate-binding" evidence="6">
    <location>
        <begin position="37"/>
        <end position="180"/>
    </location>
</feature>
<keyword evidence="2" id="KW-0813">Transport</keyword>
<evidence type="ECO:0000256" key="3">
    <source>
        <dbReference type="ARBA" id="ARBA00022475"/>
    </source>
</evidence>
<dbReference type="GO" id="GO:0015226">
    <property type="term" value="F:carnitine transmembrane transporter activity"/>
    <property type="evidence" value="ECO:0007669"/>
    <property type="project" value="TreeGrafter"/>
</dbReference>
<feature type="signal peptide" evidence="5">
    <location>
        <begin position="1"/>
        <end position="23"/>
    </location>
</feature>
<evidence type="ECO:0000256" key="2">
    <source>
        <dbReference type="ARBA" id="ARBA00022448"/>
    </source>
</evidence>
<dbReference type="PANTHER" id="PTHR47737:SF1">
    <property type="entry name" value="GLYCINE BETAINE_PROLINE BETAINE TRANSPORT SYSTEM PERMEASE PROTEIN PROW"/>
    <property type="match status" value="1"/>
</dbReference>
<dbReference type="GO" id="GO:0005275">
    <property type="term" value="F:amine transmembrane transporter activity"/>
    <property type="evidence" value="ECO:0007669"/>
    <property type="project" value="TreeGrafter"/>
</dbReference>
<accession>A0A0A1GW89</accession>
<feature type="domain" description="ABC-type glycine betaine transport system substrate-binding" evidence="6">
    <location>
        <begin position="198"/>
        <end position="300"/>
    </location>
</feature>
<dbReference type="Gene3D" id="3.10.105.10">
    <property type="entry name" value="Dipeptide-binding Protein, Domain 3"/>
    <property type="match status" value="1"/>
</dbReference>
<dbReference type="RefSeq" id="WP_041094322.1">
    <property type="nucleotide sequence ID" value="NZ_AP014680.1"/>
</dbReference>
<proteinExistence type="predicted"/>
<comment type="subcellular location">
    <subcellularLocation>
        <location evidence="1">Cell membrane</location>
    </subcellularLocation>
</comment>
<reference evidence="7 8" key="1">
    <citation type="submission" date="2014-11" db="EMBL/GenBank/DDBJ databases">
        <title>Complete genome sequence and analysis of Lactobacillus hokkaidonensis LOOC260T.</title>
        <authorList>
            <person name="Tanizawa Y."/>
            <person name="Tohno M."/>
            <person name="Kaminuma E."/>
            <person name="Nakamura Y."/>
            <person name="Arita M."/>
        </authorList>
    </citation>
    <scope>NUCLEOTIDE SEQUENCE [LARGE SCALE GENOMIC DNA]</scope>
    <source>
        <strain evidence="7 8">LOOC260</strain>
    </source>
</reference>
<protein>
    <submittedName>
        <fullName evidence="7">Glycine betaine/carnitine/choline ABC transporter substrate-binding protein</fullName>
    </submittedName>
</protein>
<dbReference type="AlphaFoldDB" id="A0A0A1GW89"/>
<dbReference type="PANTHER" id="PTHR47737">
    <property type="entry name" value="GLYCINE BETAINE/PROLINE BETAINE TRANSPORT SYSTEM PERMEASE PROTEIN PROW"/>
    <property type="match status" value="1"/>
</dbReference>
<dbReference type="InterPro" id="IPR007210">
    <property type="entry name" value="ABC_Gly_betaine_transp_sub-bd"/>
</dbReference>